<gene>
    <name evidence="2" type="ORF">MM415A01399_0012</name>
</gene>
<dbReference type="EMBL" id="MT142253">
    <property type="protein sequence ID" value="QJA76934.1"/>
    <property type="molecule type" value="Genomic_DNA"/>
</dbReference>
<feature type="region of interest" description="Disordered" evidence="1">
    <location>
        <begin position="1"/>
        <end position="58"/>
    </location>
</feature>
<feature type="compositionally biased region" description="Low complexity" evidence="1">
    <location>
        <begin position="23"/>
        <end position="46"/>
    </location>
</feature>
<protein>
    <submittedName>
        <fullName evidence="2">Uncharacterized protein</fullName>
    </submittedName>
</protein>
<sequence>MPMNETDGLRRMSEMPQGGEDTSMPSAPTSMGAPPTPTPMGTETGAAPGGRGIDTPQEEKAMQMLVQAASLIREAANAEPSIRYIADKHLLGMFNDVVKHYGIEEQGKMALQQAQLAKRDEGAVRRAGPPGAPTGAPPAQAQAQAPVGPIA</sequence>
<organism evidence="2">
    <name type="scientific">viral metagenome</name>
    <dbReference type="NCBI Taxonomy" id="1070528"/>
    <lineage>
        <taxon>unclassified sequences</taxon>
        <taxon>metagenomes</taxon>
        <taxon>organismal metagenomes</taxon>
    </lineage>
</organism>
<reference evidence="2" key="1">
    <citation type="submission" date="2020-03" db="EMBL/GenBank/DDBJ databases">
        <title>The deep terrestrial virosphere.</title>
        <authorList>
            <person name="Holmfeldt K."/>
            <person name="Nilsson E."/>
            <person name="Simone D."/>
            <person name="Lopez-Fernandez M."/>
            <person name="Wu X."/>
            <person name="de Brujin I."/>
            <person name="Lundin D."/>
            <person name="Andersson A."/>
            <person name="Bertilsson S."/>
            <person name="Dopson M."/>
        </authorList>
    </citation>
    <scope>NUCLEOTIDE SEQUENCE</scope>
    <source>
        <strain evidence="2">MM415A01399</strain>
    </source>
</reference>
<proteinExistence type="predicted"/>
<feature type="region of interest" description="Disordered" evidence="1">
    <location>
        <begin position="116"/>
        <end position="151"/>
    </location>
</feature>
<accession>A0A6M3K4B1</accession>
<evidence type="ECO:0000313" key="2">
    <source>
        <dbReference type="EMBL" id="QJA76934.1"/>
    </source>
</evidence>
<feature type="compositionally biased region" description="Low complexity" evidence="1">
    <location>
        <begin position="137"/>
        <end position="151"/>
    </location>
</feature>
<dbReference type="AlphaFoldDB" id="A0A6M3K4B1"/>
<name>A0A6M3K4B1_9ZZZZ</name>
<evidence type="ECO:0000256" key="1">
    <source>
        <dbReference type="SAM" id="MobiDB-lite"/>
    </source>
</evidence>